<keyword evidence="1" id="KW-0812">Transmembrane</keyword>
<sequence>MTSRRVILFLFLLLSTVFVIFVINQFKTDKNNWIDVIIPVSFPILIGIALYAFLPLLDDVLAEQNKKCIIYLYGTAGTGKTTLIHSWFVLANTVHQSTTNIECYTEK</sequence>
<dbReference type="SUPFAM" id="SSF52540">
    <property type="entry name" value="P-loop containing nucleoside triphosphate hydrolases"/>
    <property type="match status" value="1"/>
</dbReference>
<dbReference type="EMBL" id="BLAY01000129">
    <property type="protein sequence ID" value="GET41642.1"/>
    <property type="molecule type" value="Genomic_DNA"/>
</dbReference>
<proteinExistence type="predicted"/>
<organism evidence="2 3">
    <name type="scientific">Microseira wollei NIES-4236</name>
    <dbReference type="NCBI Taxonomy" id="2530354"/>
    <lineage>
        <taxon>Bacteria</taxon>
        <taxon>Bacillati</taxon>
        <taxon>Cyanobacteriota</taxon>
        <taxon>Cyanophyceae</taxon>
        <taxon>Oscillatoriophycideae</taxon>
        <taxon>Aerosakkonematales</taxon>
        <taxon>Aerosakkonemataceae</taxon>
        <taxon>Microseira</taxon>
    </lineage>
</organism>
<dbReference type="Gene3D" id="3.40.50.300">
    <property type="entry name" value="P-loop containing nucleotide triphosphate hydrolases"/>
    <property type="match status" value="1"/>
</dbReference>
<dbReference type="Proteomes" id="UP001050975">
    <property type="component" value="Unassembled WGS sequence"/>
</dbReference>
<keyword evidence="1" id="KW-1133">Transmembrane helix</keyword>
<evidence type="ECO:0000313" key="3">
    <source>
        <dbReference type="Proteomes" id="UP001050975"/>
    </source>
</evidence>
<reference evidence="2" key="1">
    <citation type="submission" date="2019-10" db="EMBL/GenBank/DDBJ databases">
        <title>Draft genome sequece of Microseira wollei NIES-4236.</title>
        <authorList>
            <person name="Yamaguchi H."/>
            <person name="Suzuki S."/>
            <person name="Kawachi M."/>
        </authorList>
    </citation>
    <scope>NUCLEOTIDE SEQUENCE</scope>
    <source>
        <strain evidence="2">NIES-4236</strain>
    </source>
</reference>
<evidence type="ECO:0000313" key="2">
    <source>
        <dbReference type="EMBL" id="GET41642.1"/>
    </source>
</evidence>
<name>A0AAV3XFB5_9CYAN</name>
<dbReference type="AlphaFoldDB" id="A0AAV3XFB5"/>
<feature type="transmembrane region" description="Helical" evidence="1">
    <location>
        <begin position="36"/>
        <end position="57"/>
    </location>
</feature>
<accession>A0AAV3XFB5</accession>
<feature type="transmembrane region" description="Helical" evidence="1">
    <location>
        <begin position="7"/>
        <end position="24"/>
    </location>
</feature>
<keyword evidence="1" id="KW-0472">Membrane</keyword>
<dbReference type="InterPro" id="IPR027417">
    <property type="entry name" value="P-loop_NTPase"/>
</dbReference>
<gene>
    <name evidence="2" type="ORF">MiSe_64550</name>
</gene>
<evidence type="ECO:0000256" key="1">
    <source>
        <dbReference type="SAM" id="Phobius"/>
    </source>
</evidence>
<protein>
    <submittedName>
        <fullName evidence="2">Uncharacterized protein</fullName>
    </submittedName>
</protein>
<dbReference type="RefSeq" id="WP_226588105.1">
    <property type="nucleotide sequence ID" value="NZ_BLAY01000129.1"/>
</dbReference>
<comment type="caution">
    <text evidence="2">The sequence shown here is derived from an EMBL/GenBank/DDBJ whole genome shotgun (WGS) entry which is preliminary data.</text>
</comment>
<keyword evidence="3" id="KW-1185">Reference proteome</keyword>